<reference evidence="2 3" key="1">
    <citation type="submission" date="2014-04" db="EMBL/GenBank/DDBJ databases">
        <authorList>
            <consortium name="DOE Joint Genome Institute"/>
            <person name="Kuo A."/>
            <person name="Kohler A."/>
            <person name="Jargeat P."/>
            <person name="Nagy L.G."/>
            <person name="Floudas D."/>
            <person name="Copeland A."/>
            <person name="Barry K.W."/>
            <person name="Cichocki N."/>
            <person name="Veneault-Fourrey C."/>
            <person name="LaButti K."/>
            <person name="Lindquist E.A."/>
            <person name="Lipzen A."/>
            <person name="Lundell T."/>
            <person name="Morin E."/>
            <person name="Murat C."/>
            <person name="Sun H."/>
            <person name="Tunlid A."/>
            <person name="Henrissat B."/>
            <person name="Grigoriev I.V."/>
            <person name="Hibbett D.S."/>
            <person name="Martin F."/>
            <person name="Nordberg H.P."/>
            <person name="Cantor M.N."/>
            <person name="Hua S.X."/>
        </authorList>
    </citation>
    <scope>NUCLEOTIDE SEQUENCE [LARGE SCALE GENOMIC DNA]</scope>
    <source>
        <strain evidence="2 3">Ve08.2h10</strain>
    </source>
</reference>
<dbReference type="EMBL" id="KN829799">
    <property type="protein sequence ID" value="KIK73397.1"/>
    <property type="molecule type" value="Genomic_DNA"/>
</dbReference>
<dbReference type="Proteomes" id="UP000054538">
    <property type="component" value="Unassembled WGS sequence"/>
</dbReference>
<dbReference type="HOGENOM" id="CLU_2177069_0_0_1"/>
<keyword evidence="3" id="KW-1185">Reference proteome</keyword>
<reference evidence="3" key="2">
    <citation type="submission" date="2015-01" db="EMBL/GenBank/DDBJ databases">
        <title>Evolutionary Origins and Diversification of the Mycorrhizal Mutualists.</title>
        <authorList>
            <consortium name="DOE Joint Genome Institute"/>
            <consortium name="Mycorrhizal Genomics Consortium"/>
            <person name="Kohler A."/>
            <person name="Kuo A."/>
            <person name="Nagy L.G."/>
            <person name="Floudas D."/>
            <person name="Copeland A."/>
            <person name="Barry K.W."/>
            <person name="Cichocki N."/>
            <person name="Veneault-Fourrey C."/>
            <person name="LaButti K."/>
            <person name="Lindquist E.A."/>
            <person name="Lipzen A."/>
            <person name="Lundell T."/>
            <person name="Morin E."/>
            <person name="Murat C."/>
            <person name="Riley R."/>
            <person name="Ohm R."/>
            <person name="Sun H."/>
            <person name="Tunlid A."/>
            <person name="Henrissat B."/>
            <person name="Grigoriev I.V."/>
            <person name="Hibbett D.S."/>
            <person name="Martin F."/>
        </authorList>
    </citation>
    <scope>NUCLEOTIDE SEQUENCE [LARGE SCALE GENOMIC DNA]</scope>
    <source>
        <strain evidence="3">Ve08.2h10</strain>
    </source>
</reference>
<dbReference type="AlphaFoldDB" id="A0A0D0BPD5"/>
<evidence type="ECO:0000256" key="1">
    <source>
        <dbReference type="SAM" id="MobiDB-lite"/>
    </source>
</evidence>
<evidence type="ECO:0000313" key="2">
    <source>
        <dbReference type="EMBL" id="KIK73397.1"/>
    </source>
</evidence>
<feature type="compositionally biased region" description="Basic and acidic residues" evidence="1">
    <location>
        <begin position="54"/>
        <end position="67"/>
    </location>
</feature>
<protein>
    <submittedName>
        <fullName evidence="2">Uncharacterized protein</fullName>
    </submittedName>
</protein>
<evidence type="ECO:0000313" key="3">
    <source>
        <dbReference type="Proteomes" id="UP000054538"/>
    </source>
</evidence>
<feature type="compositionally biased region" description="Basic residues" evidence="1">
    <location>
        <begin position="68"/>
        <end position="78"/>
    </location>
</feature>
<feature type="region of interest" description="Disordered" evidence="1">
    <location>
        <begin position="19"/>
        <end position="86"/>
    </location>
</feature>
<feature type="compositionally biased region" description="Polar residues" evidence="1">
    <location>
        <begin position="35"/>
        <end position="53"/>
    </location>
</feature>
<name>A0A0D0BPD5_9AGAM</name>
<accession>A0A0D0BPD5</accession>
<sequence>ISSLHILCRRTLSRLTVGRPASYRQLHSWARPQAMGNTSPRPRQRSKPLNPSKTDQRRCGSVRDARRSLPRPRNRSHARSQDGCSKDEFKAAIAERAPHGSTTGNCSSGK</sequence>
<proteinExistence type="predicted"/>
<gene>
    <name evidence="2" type="ORF">PAXRUDRAFT_178557</name>
</gene>
<feature type="non-terminal residue" evidence="2">
    <location>
        <position position="1"/>
    </location>
</feature>
<organism evidence="2 3">
    <name type="scientific">Paxillus rubicundulus Ve08.2h10</name>
    <dbReference type="NCBI Taxonomy" id="930991"/>
    <lineage>
        <taxon>Eukaryota</taxon>
        <taxon>Fungi</taxon>
        <taxon>Dikarya</taxon>
        <taxon>Basidiomycota</taxon>
        <taxon>Agaricomycotina</taxon>
        <taxon>Agaricomycetes</taxon>
        <taxon>Agaricomycetidae</taxon>
        <taxon>Boletales</taxon>
        <taxon>Paxilineae</taxon>
        <taxon>Paxillaceae</taxon>
        <taxon>Paxillus</taxon>
    </lineage>
</organism>
<dbReference type="InParanoid" id="A0A0D0BPD5"/>